<reference evidence="3 4" key="1">
    <citation type="submission" date="2019-04" db="EMBL/GenBank/DDBJ databases">
        <title>Flavobacterium sp. nov. isolated from construction timber.</title>
        <authorList>
            <person name="Lin S.-Y."/>
            <person name="Chang C.-T."/>
            <person name="Young C.-C."/>
        </authorList>
    </citation>
    <scope>NUCLEOTIDE SEQUENCE [LARGE SCALE GENOMIC DNA]</scope>
    <source>
        <strain evidence="3 4">CC-CTC003</strain>
    </source>
</reference>
<dbReference type="Gene3D" id="3.90.850.10">
    <property type="entry name" value="Fumarylacetoacetase-like, C-terminal domain"/>
    <property type="match status" value="1"/>
</dbReference>
<dbReference type="PANTHER" id="PTHR43211">
    <property type="entry name" value="FUMARYLACETOACETATE HYDROLASE"/>
    <property type="match status" value="1"/>
</dbReference>
<dbReference type="InterPro" id="IPR011234">
    <property type="entry name" value="Fumarylacetoacetase-like_C"/>
</dbReference>
<feature type="domain" description="Fumarylacetoacetase N-terminal" evidence="2">
    <location>
        <begin position="1"/>
        <end position="78"/>
    </location>
</feature>
<dbReference type="Pfam" id="PF01557">
    <property type="entry name" value="FAA_hydrolase"/>
    <property type="match status" value="1"/>
</dbReference>
<dbReference type="AlphaFoldDB" id="A0A4S4A0G7"/>
<evidence type="ECO:0000259" key="2">
    <source>
        <dbReference type="Pfam" id="PF18288"/>
    </source>
</evidence>
<dbReference type="PANTHER" id="PTHR43211:SF1">
    <property type="entry name" value="BLL6422 PROTEIN"/>
    <property type="match status" value="1"/>
</dbReference>
<keyword evidence="3" id="KW-0378">Hydrolase</keyword>
<protein>
    <submittedName>
        <fullName evidence="3">Fumarylacetoacetate hydrolase family protein</fullName>
    </submittedName>
</protein>
<keyword evidence="4" id="KW-1185">Reference proteome</keyword>
<dbReference type="Proteomes" id="UP000307507">
    <property type="component" value="Unassembled WGS sequence"/>
</dbReference>
<evidence type="ECO:0000313" key="3">
    <source>
        <dbReference type="EMBL" id="THF51745.1"/>
    </source>
</evidence>
<evidence type="ECO:0000259" key="1">
    <source>
        <dbReference type="Pfam" id="PF01557"/>
    </source>
</evidence>
<dbReference type="InterPro" id="IPR041072">
    <property type="entry name" value="FAA_hydro_N"/>
</dbReference>
<sequence>MKLASIDNKTRDGQLVVVNKELTKAVKVPEIAATMQFAIDNWKETEAKLQHVYENLNADKIPDTFDFSSARVLAPIPRAYHWADGSAYVTHVELVRKARNSELPESFWTDPLMYMGASDAFIGATDDIMIENEEWGIDFESEVAVITDDVPAGTNPEDALHHIKLITIINDVSLRNLIPNELSKQFGFYQSKPWTSFAPVVVTPDELDGDWTNGKLHLPLYSTLNGKCIGSPNAGIDMTFDFGQLIAHASKTRSLMAGTVIGSGTVANQGSLNGSSCLAEVRCLEIIKDGKASTPFMRFGDRIEIEMKDRNGNSIFGKINQVVKEYKK</sequence>
<name>A0A4S4A0G7_9FLAO</name>
<dbReference type="Pfam" id="PF18288">
    <property type="entry name" value="FAA_hydro_N_2"/>
    <property type="match status" value="1"/>
</dbReference>
<feature type="domain" description="Fumarylacetoacetase-like C-terminal" evidence="1">
    <location>
        <begin position="81"/>
        <end position="321"/>
    </location>
</feature>
<evidence type="ECO:0000313" key="4">
    <source>
        <dbReference type="Proteomes" id="UP000307507"/>
    </source>
</evidence>
<proteinExistence type="predicted"/>
<dbReference type="RefSeq" id="WP_136402729.1">
    <property type="nucleotide sequence ID" value="NZ_SSNZ01000002.1"/>
</dbReference>
<dbReference type="GO" id="GO:0016787">
    <property type="term" value="F:hydrolase activity"/>
    <property type="evidence" value="ECO:0007669"/>
    <property type="project" value="UniProtKB-KW"/>
</dbReference>
<dbReference type="EMBL" id="SSNZ01000002">
    <property type="protein sequence ID" value="THF51745.1"/>
    <property type="molecule type" value="Genomic_DNA"/>
</dbReference>
<accession>A0A4S4A0G7</accession>
<dbReference type="SUPFAM" id="SSF56529">
    <property type="entry name" value="FAH"/>
    <property type="match status" value="1"/>
</dbReference>
<dbReference type="OrthoDB" id="9775905at2"/>
<organism evidence="3 4">
    <name type="scientific">Flavobacterium supellecticarium</name>
    <dbReference type="NCBI Taxonomy" id="2565924"/>
    <lineage>
        <taxon>Bacteria</taxon>
        <taxon>Pseudomonadati</taxon>
        <taxon>Bacteroidota</taxon>
        <taxon>Flavobacteriia</taxon>
        <taxon>Flavobacteriales</taxon>
        <taxon>Flavobacteriaceae</taxon>
        <taxon>Flavobacterium</taxon>
    </lineage>
</organism>
<comment type="caution">
    <text evidence="3">The sequence shown here is derived from an EMBL/GenBank/DDBJ whole genome shotgun (WGS) entry which is preliminary data.</text>
</comment>
<dbReference type="InterPro" id="IPR036663">
    <property type="entry name" value="Fumarylacetoacetase_C_sf"/>
</dbReference>
<gene>
    <name evidence="3" type="ORF">E6C50_08270</name>
</gene>